<gene>
    <name evidence="1" type="ORF">L596_004786</name>
</gene>
<organism evidence="1 2">
    <name type="scientific">Steinernema carpocapsae</name>
    <name type="common">Entomopathogenic nematode</name>
    <dbReference type="NCBI Taxonomy" id="34508"/>
    <lineage>
        <taxon>Eukaryota</taxon>
        <taxon>Metazoa</taxon>
        <taxon>Ecdysozoa</taxon>
        <taxon>Nematoda</taxon>
        <taxon>Chromadorea</taxon>
        <taxon>Rhabditida</taxon>
        <taxon>Tylenchina</taxon>
        <taxon>Panagrolaimomorpha</taxon>
        <taxon>Strongyloidoidea</taxon>
        <taxon>Steinernematidae</taxon>
        <taxon>Steinernema</taxon>
    </lineage>
</organism>
<dbReference type="EMBL" id="AZBU02000001">
    <property type="protein sequence ID" value="TMS37956.1"/>
    <property type="molecule type" value="Genomic_DNA"/>
</dbReference>
<sequence length="68" mass="7908">MKGHCFLQMQHVGEFGLFWSNKENSSNHATRDTKQICFFLFPTHKLHSVHWSRFRTCQNAVLTAISAV</sequence>
<keyword evidence="2" id="KW-1185">Reference proteome</keyword>
<name>A0A4U8UWY7_STECR</name>
<accession>A0A4U8UWY7</accession>
<reference evidence="1 2" key="1">
    <citation type="journal article" date="2015" name="Genome Biol.">
        <title>Comparative genomics of Steinernema reveals deeply conserved gene regulatory networks.</title>
        <authorList>
            <person name="Dillman A.R."/>
            <person name="Macchietto M."/>
            <person name="Porter C.F."/>
            <person name="Rogers A."/>
            <person name="Williams B."/>
            <person name="Antoshechkin I."/>
            <person name="Lee M.M."/>
            <person name="Goodwin Z."/>
            <person name="Lu X."/>
            <person name="Lewis E.E."/>
            <person name="Goodrich-Blair H."/>
            <person name="Stock S.P."/>
            <person name="Adams B.J."/>
            <person name="Sternberg P.W."/>
            <person name="Mortazavi A."/>
        </authorList>
    </citation>
    <scope>NUCLEOTIDE SEQUENCE [LARGE SCALE GENOMIC DNA]</scope>
    <source>
        <strain evidence="1 2">ALL</strain>
    </source>
</reference>
<evidence type="ECO:0000313" key="2">
    <source>
        <dbReference type="Proteomes" id="UP000298663"/>
    </source>
</evidence>
<protein>
    <submittedName>
        <fullName evidence="1">Uncharacterized protein</fullName>
    </submittedName>
</protein>
<dbReference type="Proteomes" id="UP000298663">
    <property type="component" value="Unassembled WGS sequence"/>
</dbReference>
<evidence type="ECO:0000313" key="1">
    <source>
        <dbReference type="EMBL" id="TMS37956.1"/>
    </source>
</evidence>
<comment type="caution">
    <text evidence="1">The sequence shown here is derived from an EMBL/GenBank/DDBJ whole genome shotgun (WGS) entry which is preliminary data.</text>
</comment>
<reference evidence="1 2" key="2">
    <citation type="journal article" date="2019" name="G3 (Bethesda)">
        <title>Hybrid Assembly of the Genome of the Entomopathogenic Nematode Steinernema carpocapsae Identifies the X-Chromosome.</title>
        <authorList>
            <person name="Serra L."/>
            <person name="Macchietto M."/>
            <person name="Macias-Munoz A."/>
            <person name="McGill C.J."/>
            <person name="Rodriguez I.M."/>
            <person name="Rodriguez B."/>
            <person name="Murad R."/>
            <person name="Mortazavi A."/>
        </authorList>
    </citation>
    <scope>NUCLEOTIDE SEQUENCE [LARGE SCALE GENOMIC DNA]</scope>
    <source>
        <strain evidence="1 2">ALL</strain>
    </source>
</reference>
<proteinExistence type="predicted"/>
<dbReference type="AlphaFoldDB" id="A0A4U8UWY7"/>